<dbReference type="GO" id="GO:0035241">
    <property type="term" value="F:protein-arginine omega-N monomethyltransferase activity"/>
    <property type="evidence" value="ECO:0007669"/>
    <property type="project" value="TreeGrafter"/>
</dbReference>
<protein>
    <recommendedName>
        <fullName evidence="3">DUF431-domain-containing protein</fullName>
    </recommendedName>
</protein>
<dbReference type="Proteomes" id="UP000274922">
    <property type="component" value="Unassembled WGS sequence"/>
</dbReference>
<dbReference type="OrthoDB" id="373498at2759"/>
<evidence type="ECO:0000313" key="2">
    <source>
        <dbReference type="Proteomes" id="UP000274922"/>
    </source>
</evidence>
<keyword evidence="2" id="KW-1185">Reference proteome</keyword>
<organism evidence="1 2">
    <name type="scientific">Caulochytrium protostelioides</name>
    <dbReference type="NCBI Taxonomy" id="1555241"/>
    <lineage>
        <taxon>Eukaryota</taxon>
        <taxon>Fungi</taxon>
        <taxon>Fungi incertae sedis</taxon>
        <taxon>Chytridiomycota</taxon>
        <taxon>Chytridiomycota incertae sedis</taxon>
        <taxon>Chytridiomycetes</taxon>
        <taxon>Caulochytriales</taxon>
        <taxon>Caulochytriaceae</taxon>
        <taxon>Caulochytrium</taxon>
    </lineage>
</organism>
<reference evidence="2" key="1">
    <citation type="journal article" date="2018" name="Nat. Microbiol.">
        <title>Leveraging single-cell genomics to expand the fungal tree of life.</title>
        <authorList>
            <person name="Ahrendt S.R."/>
            <person name="Quandt C.A."/>
            <person name="Ciobanu D."/>
            <person name="Clum A."/>
            <person name="Salamov A."/>
            <person name="Andreopoulos B."/>
            <person name="Cheng J.F."/>
            <person name="Woyke T."/>
            <person name="Pelin A."/>
            <person name="Henrissat B."/>
            <person name="Reynolds N.K."/>
            <person name="Benny G.L."/>
            <person name="Smith M.E."/>
            <person name="James T.Y."/>
            <person name="Grigoriev I.V."/>
        </authorList>
    </citation>
    <scope>NUCLEOTIDE SEQUENCE [LARGE SCALE GENOMIC DNA]</scope>
    <source>
        <strain evidence="2">ATCC 52028</strain>
    </source>
</reference>
<accession>A0A4P9X9E6</accession>
<sequence>MATALSTAAAPTERRPFLYAIEHMEPEVSPWSLGEYHHIIEQIGEKRLILSHIAPAVVPEPLRSQCYEVADVPISEHPSFPKSRVLLLDPKATQPLEPSDGADFDVLLFGGILGDDPPRDRTAELRDQGFATRHLGPVQMTTDTAILVSDRVLSGQQRLDDIPYVDNPDIVFNAHESVNMPFRYIRNPDGTPLMSKTVHHLIHKSLEEEFDV</sequence>
<dbReference type="STRING" id="1555241.A0A4P9X9E6"/>
<evidence type="ECO:0000313" key="1">
    <source>
        <dbReference type="EMBL" id="RKP01928.1"/>
    </source>
</evidence>
<gene>
    <name evidence="1" type="ORF">CXG81DRAFT_29636</name>
</gene>
<proteinExistence type="predicted"/>
<dbReference type="CDD" id="cd18090">
    <property type="entry name" value="Arginine_MT_Sfm1"/>
    <property type="match status" value="1"/>
</dbReference>
<name>A0A4P9X9E6_9FUNG</name>
<dbReference type="AlphaFoldDB" id="A0A4P9X9E6"/>
<dbReference type="PANTHER" id="PTHR35517:SF1">
    <property type="entry name" value="PROTEIN ARGININE N-METHYLTRANSFERASE SFM1"/>
    <property type="match status" value="1"/>
</dbReference>
<dbReference type="InterPro" id="IPR007364">
    <property type="entry name" value="SFM1-like"/>
</dbReference>
<dbReference type="Pfam" id="PF04252">
    <property type="entry name" value="SFM1-like"/>
    <property type="match status" value="1"/>
</dbReference>
<dbReference type="PANTHER" id="PTHR35517">
    <property type="entry name" value="PROTEIN ARGININE N-METHYLTRANSFERASE SFM1"/>
    <property type="match status" value="1"/>
</dbReference>
<dbReference type="EMBL" id="ML014157">
    <property type="protein sequence ID" value="RKP01928.1"/>
    <property type="molecule type" value="Genomic_DNA"/>
</dbReference>
<evidence type="ECO:0008006" key="3">
    <source>
        <dbReference type="Google" id="ProtNLM"/>
    </source>
</evidence>